<evidence type="ECO:0000313" key="3">
    <source>
        <dbReference type="Proteomes" id="UP000321798"/>
    </source>
</evidence>
<dbReference type="InterPro" id="IPR004155">
    <property type="entry name" value="PBS_lyase_HEAT"/>
</dbReference>
<keyword evidence="1" id="KW-1133">Transmembrane helix</keyword>
<gene>
    <name evidence="2" type="ORF">CSO01_19750</name>
</gene>
<organism evidence="2 3">
    <name type="scientific">Cellulomonas soli</name>
    <dbReference type="NCBI Taxonomy" id="931535"/>
    <lineage>
        <taxon>Bacteria</taxon>
        <taxon>Bacillati</taxon>
        <taxon>Actinomycetota</taxon>
        <taxon>Actinomycetes</taxon>
        <taxon>Micrococcales</taxon>
        <taxon>Cellulomonadaceae</taxon>
        <taxon>Cellulomonas</taxon>
    </lineage>
</organism>
<dbReference type="SMART" id="SM00567">
    <property type="entry name" value="EZ_HEAT"/>
    <property type="match status" value="2"/>
</dbReference>
<evidence type="ECO:0008006" key="4">
    <source>
        <dbReference type="Google" id="ProtNLM"/>
    </source>
</evidence>
<dbReference type="Gene3D" id="1.25.10.10">
    <property type="entry name" value="Leucine-rich Repeat Variant"/>
    <property type="match status" value="2"/>
</dbReference>
<evidence type="ECO:0000256" key="1">
    <source>
        <dbReference type="SAM" id="Phobius"/>
    </source>
</evidence>
<proteinExistence type="predicted"/>
<keyword evidence="3" id="KW-1185">Reference proteome</keyword>
<dbReference type="Proteomes" id="UP000321798">
    <property type="component" value="Unassembled WGS sequence"/>
</dbReference>
<dbReference type="OrthoDB" id="5144077at2"/>
<dbReference type="InterPro" id="IPR016024">
    <property type="entry name" value="ARM-type_fold"/>
</dbReference>
<dbReference type="Pfam" id="PF13646">
    <property type="entry name" value="HEAT_2"/>
    <property type="match status" value="2"/>
</dbReference>
<sequence length="293" mass="30746">MTAAVGTLATWLLLVCAAAVALLLVALVLVRWVTGAHRRAEAGRRAQAMPLLIDVLDGRHVPLPPSRRTARSVALTASELVHKVRGADRDRLAAWLTEHGFRDGALRAMRARWAPRRARAVELYLASTSGQEPEPVVAMLRDRHPRVRLCAVRALGDSGSRAAVPALVAAAGSRRRPVPASAAAMAIVRAAPPDASALRTVWTSTDAALVGMAITICGRLGLVDARPEIEQLVTSPDARLRAQAIEALGRIGDPRSAGVLLRARGTVPAGSAEQASLARALVSVGAEPPGARA</sequence>
<protein>
    <recommendedName>
        <fullName evidence="4">HEAT repeat-containing PBS lyase</fullName>
    </recommendedName>
</protein>
<keyword evidence="1" id="KW-0472">Membrane</keyword>
<name>A0A512PDH1_9CELL</name>
<dbReference type="InterPro" id="IPR011989">
    <property type="entry name" value="ARM-like"/>
</dbReference>
<dbReference type="EMBL" id="BKAL01000006">
    <property type="protein sequence ID" value="GEP69260.1"/>
    <property type="molecule type" value="Genomic_DNA"/>
</dbReference>
<reference evidence="2 3" key="1">
    <citation type="submission" date="2019-07" db="EMBL/GenBank/DDBJ databases">
        <title>Whole genome shotgun sequence of Cellulomonas soli NBRC 109434.</title>
        <authorList>
            <person name="Hosoyama A."/>
            <person name="Uohara A."/>
            <person name="Ohji S."/>
            <person name="Ichikawa N."/>
        </authorList>
    </citation>
    <scope>NUCLEOTIDE SEQUENCE [LARGE SCALE GENOMIC DNA]</scope>
    <source>
        <strain evidence="2 3">NBRC 109434</strain>
    </source>
</reference>
<dbReference type="AlphaFoldDB" id="A0A512PDH1"/>
<keyword evidence="1" id="KW-0812">Transmembrane</keyword>
<accession>A0A512PDH1</accession>
<dbReference type="RefSeq" id="WP_146953007.1">
    <property type="nucleotide sequence ID" value="NZ_BAABBJ010000006.1"/>
</dbReference>
<evidence type="ECO:0000313" key="2">
    <source>
        <dbReference type="EMBL" id="GEP69260.1"/>
    </source>
</evidence>
<comment type="caution">
    <text evidence="2">The sequence shown here is derived from an EMBL/GenBank/DDBJ whole genome shotgun (WGS) entry which is preliminary data.</text>
</comment>
<feature type="transmembrane region" description="Helical" evidence="1">
    <location>
        <begin position="12"/>
        <end position="34"/>
    </location>
</feature>
<dbReference type="SUPFAM" id="SSF48371">
    <property type="entry name" value="ARM repeat"/>
    <property type="match status" value="1"/>
</dbReference>